<evidence type="ECO:0000256" key="4">
    <source>
        <dbReference type="SAM" id="SignalP"/>
    </source>
</evidence>
<accession>A0ABN7K6Q8</accession>
<dbReference type="EMBL" id="CAJHOE010000001">
    <property type="protein sequence ID" value="CAD7286357.1"/>
    <property type="molecule type" value="Genomic_DNA"/>
</dbReference>
<feature type="repeat" description="TPR" evidence="1">
    <location>
        <begin position="209"/>
        <end position="242"/>
    </location>
</feature>
<keyword evidence="6" id="KW-1185">Reference proteome</keyword>
<dbReference type="PROSITE" id="PS50005">
    <property type="entry name" value="TPR"/>
    <property type="match status" value="1"/>
</dbReference>
<keyword evidence="1" id="KW-0802">TPR repeat</keyword>
<name>A0ABN7K6Q8_9BACT</name>
<reference evidence="5 6" key="1">
    <citation type="submission" date="2020-11" db="EMBL/GenBank/DDBJ databases">
        <authorList>
            <person name="Peeters C."/>
        </authorList>
    </citation>
    <scope>NUCLEOTIDE SEQUENCE [LARGE SCALE GENOMIC DNA]</scope>
    <source>
        <strain evidence="5 6">LMG 8286</strain>
    </source>
</reference>
<feature type="chain" id="PRO_5046027118" evidence="4">
    <location>
        <begin position="21"/>
        <end position="289"/>
    </location>
</feature>
<dbReference type="InterPro" id="IPR011990">
    <property type="entry name" value="TPR-like_helical_dom_sf"/>
</dbReference>
<proteinExistence type="predicted"/>
<dbReference type="InterPro" id="IPR019734">
    <property type="entry name" value="TPR_rpt"/>
</dbReference>
<dbReference type="Gene3D" id="1.25.40.10">
    <property type="entry name" value="Tetratricopeptide repeat domain"/>
    <property type="match status" value="1"/>
</dbReference>
<keyword evidence="5" id="KW-0131">Cell cycle</keyword>
<evidence type="ECO:0000256" key="2">
    <source>
        <dbReference type="SAM" id="Coils"/>
    </source>
</evidence>
<feature type="signal peptide" evidence="4">
    <location>
        <begin position="1"/>
        <end position="20"/>
    </location>
</feature>
<dbReference type="RefSeq" id="WP_230055995.1">
    <property type="nucleotide sequence ID" value="NZ_CAJHOE010000001.1"/>
</dbReference>
<evidence type="ECO:0000313" key="6">
    <source>
        <dbReference type="Proteomes" id="UP000789359"/>
    </source>
</evidence>
<keyword evidence="2" id="KW-0175">Coiled coil</keyword>
<dbReference type="GO" id="GO:0051301">
    <property type="term" value="P:cell division"/>
    <property type="evidence" value="ECO:0007669"/>
    <property type="project" value="UniProtKB-KW"/>
</dbReference>
<dbReference type="Pfam" id="PF13432">
    <property type="entry name" value="TPR_16"/>
    <property type="match status" value="1"/>
</dbReference>
<comment type="caution">
    <text evidence="5">The sequence shown here is derived from an EMBL/GenBank/DDBJ whole genome shotgun (WGS) entry which is preliminary data.</text>
</comment>
<evidence type="ECO:0000256" key="1">
    <source>
        <dbReference type="PROSITE-ProRule" id="PRU00339"/>
    </source>
</evidence>
<dbReference type="SUPFAM" id="SSF48452">
    <property type="entry name" value="TPR-like"/>
    <property type="match status" value="1"/>
</dbReference>
<sequence length="289" mass="31947">MKKTLKFVAVFIAATIPLFAEVSAFGAGNLNAENPYGLTENEKELLKNKRSVATIQDNLGSVSEQIQGLQSIIEGMNARMARLEQRMNEIELRVNGDDVNASASNLSLQSLKKEIDQTRAIQESNYQKITKTLNQLGTLIDKKSSAPAPSTKGAKPQADNSNTKSNGINLSKKDNKTIMNNAVNLFNSNKNDEAREHFEHLVSKKYQPAASNFYLGEIAYKQKSYSQAIKYYQKSIEQSDSGSHVPKLLYHTAISFDKVGDTASANKFYKALKVGYPESKEAQASPNRN</sequence>
<feature type="coiled-coil region" evidence="2">
    <location>
        <begin position="66"/>
        <end position="93"/>
    </location>
</feature>
<gene>
    <name evidence="5" type="primary">cpoB</name>
    <name evidence="5" type="ORF">LMG8286_00188</name>
</gene>
<protein>
    <submittedName>
        <fullName evidence="5">Cell division coordinator CpoB</fullName>
    </submittedName>
</protein>
<evidence type="ECO:0000313" key="5">
    <source>
        <dbReference type="EMBL" id="CAD7286357.1"/>
    </source>
</evidence>
<keyword evidence="5" id="KW-0132">Cell division</keyword>
<evidence type="ECO:0000256" key="3">
    <source>
        <dbReference type="SAM" id="MobiDB-lite"/>
    </source>
</evidence>
<keyword evidence="4" id="KW-0732">Signal</keyword>
<organism evidence="5 6">
    <name type="scientific">Campylobacter suis</name>
    <dbReference type="NCBI Taxonomy" id="2790657"/>
    <lineage>
        <taxon>Bacteria</taxon>
        <taxon>Pseudomonadati</taxon>
        <taxon>Campylobacterota</taxon>
        <taxon>Epsilonproteobacteria</taxon>
        <taxon>Campylobacterales</taxon>
        <taxon>Campylobacteraceae</taxon>
        <taxon>Campylobacter</taxon>
    </lineage>
</organism>
<feature type="compositionally biased region" description="Polar residues" evidence="3">
    <location>
        <begin position="158"/>
        <end position="169"/>
    </location>
</feature>
<dbReference type="Proteomes" id="UP000789359">
    <property type="component" value="Unassembled WGS sequence"/>
</dbReference>
<feature type="region of interest" description="Disordered" evidence="3">
    <location>
        <begin position="142"/>
        <end position="174"/>
    </location>
</feature>